<feature type="domain" description="Methyl-accepting transducer" evidence="4">
    <location>
        <begin position="56"/>
        <end position="281"/>
    </location>
</feature>
<dbReference type="SUPFAM" id="SSF58104">
    <property type="entry name" value="Methyl-accepting chemotaxis protein (MCP) signaling domain"/>
    <property type="match status" value="1"/>
</dbReference>
<dbReference type="Proteomes" id="UP000006094">
    <property type="component" value="Chromosome"/>
</dbReference>
<feature type="coiled-coil region" evidence="3">
    <location>
        <begin position="25"/>
        <end position="83"/>
    </location>
</feature>
<dbReference type="KEGG" id="cad:Curi_c25300"/>
<dbReference type="STRING" id="1128398.Curi_c25300"/>
<sequence>MFFRKNKVQEEIGASAQMTEIDKSNNDLKSENEFLKSSIKETYDKLIEILHNHSLVNEQHQELANLAGEIKDTIEKVKSISNETSSLSEYLSERSEKLTMISTNSVSKSIDGEEAVNNLMGVMSSLQSQSQDSSNTMISLGERSKEITDIIKTITDIASQTNLLALNAAIEAARAGEHGRGFAIVADEVRKLAEITTQSTTTIQELVVNIQNEIDIASSNNDKSNKAIEEGILMSRVVTEKIKDIVQDFESVQKEVEEVTNAINRQKNYINDILAQAELSDEILINMNDNLISHVERAAVVDEKLEENLSDVKDLIHKNKVM</sequence>
<keyword evidence="1 2" id="KW-0807">Transducer</keyword>
<dbReference type="PROSITE" id="PS50111">
    <property type="entry name" value="CHEMOTAXIS_TRANSDUC_2"/>
    <property type="match status" value="1"/>
</dbReference>
<dbReference type="Gene3D" id="1.10.287.950">
    <property type="entry name" value="Methyl-accepting chemotaxis protein"/>
    <property type="match status" value="1"/>
</dbReference>
<dbReference type="InterPro" id="IPR004089">
    <property type="entry name" value="MCPsignal_dom"/>
</dbReference>
<dbReference type="AlphaFoldDB" id="K0B3R4"/>
<dbReference type="GO" id="GO:0016020">
    <property type="term" value="C:membrane"/>
    <property type="evidence" value="ECO:0007669"/>
    <property type="project" value="InterPro"/>
</dbReference>
<evidence type="ECO:0000256" key="1">
    <source>
        <dbReference type="ARBA" id="ARBA00023224"/>
    </source>
</evidence>
<dbReference type="HOGENOM" id="CLU_000445_107_18_9"/>
<proteinExistence type="predicted"/>
<dbReference type="Pfam" id="PF00015">
    <property type="entry name" value="MCPsignal"/>
    <property type="match status" value="1"/>
</dbReference>
<keyword evidence="3" id="KW-0175">Coiled coil</keyword>
<evidence type="ECO:0000313" key="6">
    <source>
        <dbReference type="Proteomes" id="UP000006094"/>
    </source>
</evidence>
<dbReference type="PANTHER" id="PTHR32089:SF112">
    <property type="entry name" value="LYSOZYME-LIKE PROTEIN-RELATED"/>
    <property type="match status" value="1"/>
</dbReference>
<evidence type="ECO:0000256" key="3">
    <source>
        <dbReference type="SAM" id="Coils"/>
    </source>
</evidence>
<reference evidence="5 6" key="1">
    <citation type="journal article" date="2012" name="PLoS ONE">
        <title>The purine-utilizing bacterium Clostridium acidurici 9a: a genome-guided metabolic reconsideration.</title>
        <authorList>
            <person name="Hartwich K."/>
            <person name="Poehlein A."/>
            <person name="Daniel R."/>
        </authorList>
    </citation>
    <scope>NUCLEOTIDE SEQUENCE [LARGE SCALE GENOMIC DNA]</scope>
    <source>
        <strain evidence="6">ATCC 7906 / DSM 604 / BCRC 14475 / CIP 104303 / KCTC 5404 / NCIMB 10678 / 9a</strain>
    </source>
</reference>
<protein>
    <submittedName>
        <fullName evidence="5">Methyl-accepting chemotaxis sensory transducer</fullName>
    </submittedName>
</protein>
<evidence type="ECO:0000259" key="4">
    <source>
        <dbReference type="PROSITE" id="PS50111"/>
    </source>
</evidence>
<dbReference type="PANTHER" id="PTHR32089">
    <property type="entry name" value="METHYL-ACCEPTING CHEMOTAXIS PROTEIN MCPB"/>
    <property type="match status" value="1"/>
</dbReference>
<name>K0B3R4_GOTA9</name>
<evidence type="ECO:0000313" key="5">
    <source>
        <dbReference type="EMBL" id="AFS79525.1"/>
    </source>
</evidence>
<evidence type="ECO:0000256" key="2">
    <source>
        <dbReference type="PROSITE-ProRule" id="PRU00284"/>
    </source>
</evidence>
<dbReference type="EMBL" id="CP003326">
    <property type="protein sequence ID" value="AFS79525.1"/>
    <property type="molecule type" value="Genomic_DNA"/>
</dbReference>
<dbReference type="RefSeq" id="WP_014968659.1">
    <property type="nucleotide sequence ID" value="NC_018664.1"/>
</dbReference>
<accession>K0B3R4</accession>
<dbReference type="OrthoDB" id="9807021at2"/>
<organism evidence="5 6">
    <name type="scientific">Gottschalkia acidurici (strain ATCC 7906 / DSM 604 / BCRC 14475 / CIP 104303 / KCTC 5404 / NCIMB 10678 / 9a)</name>
    <name type="common">Clostridium acidurici</name>
    <dbReference type="NCBI Taxonomy" id="1128398"/>
    <lineage>
        <taxon>Bacteria</taxon>
        <taxon>Bacillati</taxon>
        <taxon>Bacillota</taxon>
        <taxon>Tissierellia</taxon>
        <taxon>Tissierellales</taxon>
        <taxon>Gottschalkiaceae</taxon>
        <taxon>Gottschalkia</taxon>
    </lineage>
</organism>
<dbReference type="GO" id="GO:0007165">
    <property type="term" value="P:signal transduction"/>
    <property type="evidence" value="ECO:0007669"/>
    <property type="project" value="UniProtKB-KW"/>
</dbReference>
<dbReference type="PATRIC" id="fig|1128398.3.peg.2605"/>
<keyword evidence="6" id="KW-1185">Reference proteome</keyword>
<dbReference type="eggNOG" id="COG0840">
    <property type="taxonomic scope" value="Bacteria"/>
</dbReference>
<dbReference type="SMART" id="SM00283">
    <property type="entry name" value="MA"/>
    <property type="match status" value="1"/>
</dbReference>
<gene>
    <name evidence="5" type="ordered locus">Curi_c25300</name>
</gene>